<keyword evidence="6" id="KW-1185">Reference proteome</keyword>
<organism evidence="3 5">
    <name type="scientific">Aquisalinus luteolus</name>
    <dbReference type="NCBI Taxonomy" id="1566827"/>
    <lineage>
        <taxon>Bacteria</taxon>
        <taxon>Pseudomonadati</taxon>
        <taxon>Pseudomonadota</taxon>
        <taxon>Alphaproteobacteria</taxon>
        <taxon>Parvularculales</taxon>
        <taxon>Parvularculaceae</taxon>
        <taxon>Aquisalinus</taxon>
    </lineage>
</organism>
<dbReference type="EMBL" id="BMGZ01000001">
    <property type="protein sequence ID" value="GGH92877.1"/>
    <property type="molecule type" value="Genomic_DNA"/>
</dbReference>
<sequence length="353" mass="38260">MDDFTLTARIIAKTAEYLDFPSVVGHETPFLDYLERDFSAAGFAVTRRRNLTIVETGTAGPIHCAHVDRHGVIMDGQGHGNFAAFAVKTEKYGQMAAPSQSLFDKIASRYRGEEMFAYDRQTGGRLAYGDVEDVILDTDNERVRFHFRGLPLLPEGTPVAFARTVQREGENLVSGQLDNPLSAALLRVAAEAGLTGKIVFAAEEEIGRSAGHILQWAGERMSSFSEFLVIDTSPFADGAEAARGTVVLRRKDANGAFDEAMVAQLSNGAEELGIPVLFKDAFIEAANEKARAAGEPEQGLGITELGRLVTLSQGQFTGATLQIPTWNYHSNRETTAHGAVLNAARLLLSISNR</sequence>
<evidence type="ECO:0000313" key="6">
    <source>
        <dbReference type="Proteomes" id="UP000818603"/>
    </source>
</evidence>
<comment type="caution">
    <text evidence="3">The sequence shown here is derived from an EMBL/GenBank/DDBJ whole genome shotgun (WGS) entry which is preliminary data.</text>
</comment>
<name>A0A8J3EPV9_9PROT</name>
<accession>A0A8J3EPV9</accession>
<dbReference type="Gene3D" id="3.40.630.10">
    <property type="entry name" value="Zn peptidases"/>
    <property type="match status" value="1"/>
</dbReference>
<reference evidence="3" key="3">
    <citation type="submission" date="2020-09" db="EMBL/GenBank/DDBJ databases">
        <authorList>
            <person name="Sun Q."/>
            <person name="Zhou Y."/>
        </authorList>
    </citation>
    <scope>NUCLEOTIDE SEQUENCE</scope>
    <source>
        <strain evidence="3">CGMCC 1.14984</strain>
    </source>
</reference>
<dbReference type="GO" id="GO:0016787">
    <property type="term" value="F:hydrolase activity"/>
    <property type="evidence" value="ECO:0007669"/>
    <property type="project" value="UniProtKB-KW"/>
</dbReference>
<dbReference type="SUPFAM" id="SSF53187">
    <property type="entry name" value="Zn-dependent exopeptidases"/>
    <property type="match status" value="1"/>
</dbReference>
<evidence type="ECO:0000256" key="2">
    <source>
        <dbReference type="ARBA" id="ARBA00022801"/>
    </source>
</evidence>
<dbReference type="EMBL" id="VCJR02000001">
    <property type="protein sequence ID" value="NHK26613.1"/>
    <property type="molecule type" value="Genomic_DNA"/>
</dbReference>
<evidence type="ECO:0000256" key="1">
    <source>
        <dbReference type="ARBA" id="ARBA00022723"/>
    </source>
</evidence>
<gene>
    <name evidence="4" type="ORF">FF098_001670</name>
    <name evidence="3" type="ORF">GCM10011355_03400</name>
</gene>
<evidence type="ECO:0000313" key="4">
    <source>
        <dbReference type="EMBL" id="NHK26613.1"/>
    </source>
</evidence>
<proteinExistence type="predicted"/>
<dbReference type="Proteomes" id="UP000818603">
    <property type="component" value="Unassembled WGS sequence"/>
</dbReference>
<keyword evidence="2" id="KW-0378">Hydrolase</keyword>
<dbReference type="Proteomes" id="UP000621856">
    <property type="component" value="Unassembled WGS sequence"/>
</dbReference>
<dbReference type="InterPro" id="IPR008007">
    <property type="entry name" value="Peptidase_M42"/>
</dbReference>
<reference evidence="4 6" key="2">
    <citation type="submission" date="2020-02" db="EMBL/GenBank/DDBJ databases">
        <title>Genome sequence of Parvularcula flava strain NH6-79.</title>
        <authorList>
            <person name="Abdul Karim M.H."/>
            <person name="Lam M.Q."/>
            <person name="Chen S.J."/>
            <person name="Yahya A."/>
            <person name="Shahir S."/>
            <person name="Shamsir M.S."/>
            <person name="Chong C.S."/>
        </authorList>
    </citation>
    <scope>NUCLEOTIDE SEQUENCE [LARGE SCALE GENOMIC DNA]</scope>
    <source>
        <strain evidence="4 6">NH6-79</strain>
    </source>
</reference>
<dbReference type="AlphaFoldDB" id="A0A8J3EPV9"/>
<keyword evidence="1" id="KW-0479">Metal-binding</keyword>
<reference evidence="3" key="1">
    <citation type="journal article" date="2014" name="Int. J. Syst. Evol. Microbiol.">
        <title>Complete genome sequence of Corynebacterium casei LMG S-19264T (=DSM 44701T), isolated from a smear-ripened cheese.</title>
        <authorList>
            <consortium name="US DOE Joint Genome Institute (JGI-PGF)"/>
            <person name="Walter F."/>
            <person name="Albersmeier A."/>
            <person name="Kalinowski J."/>
            <person name="Ruckert C."/>
        </authorList>
    </citation>
    <scope>NUCLEOTIDE SEQUENCE</scope>
    <source>
        <strain evidence="3">CGMCC 1.14984</strain>
    </source>
</reference>
<evidence type="ECO:0000313" key="5">
    <source>
        <dbReference type="Proteomes" id="UP000621856"/>
    </source>
</evidence>
<protein>
    <submittedName>
        <fullName evidence="3">Peptidase M42</fullName>
    </submittedName>
</protein>
<dbReference type="InterPro" id="IPR051464">
    <property type="entry name" value="Peptidase_M42_aminopept"/>
</dbReference>
<evidence type="ECO:0000313" key="3">
    <source>
        <dbReference type="EMBL" id="GGH92877.1"/>
    </source>
</evidence>
<dbReference type="RefSeq" id="WP_155136469.1">
    <property type="nucleotide sequence ID" value="NZ_BMGZ01000001.1"/>
</dbReference>
<dbReference type="Pfam" id="PF05343">
    <property type="entry name" value="Peptidase_M42"/>
    <property type="match status" value="1"/>
</dbReference>
<dbReference type="PANTHER" id="PTHR32481">
    <property type="entry name" value="AMINOPEPTIDASE"/>
    <property type="match status" value="1"/>
</dbReference>
<dbReference type="GO" id="GO:0046872">
    <property type="term" value="F:metal ion binding"/>
    <property type="evidence" value="ECO:0007669"/>
    <property type="project" value="UniProtKB-KW"/>
</dbReference>
<dbReference type="PANTHER" id="PTHR32481:SF0">
    <property type="entry name" value="AMINOPEPTIDASE YPDE-RELATED"/>
    <property type="match status" value="1"/>
</dbReference>